<comment type="similarity">
    <text evidence="1">Belongs to the thiolase-like superfamily. Beta-ketoacyl-ACP synthases family.</text>
</comment>
<accession>A0A382HEX6</accession>
<organism evidence="4">
    <name type="scientific">marine metagenome</name>
    <dbReference type="NCBI Taxonomy" id="408172"/>
    <lineage>
        <taxon>unclassified sequences</taxon>
        <taxon>metagenomes</taxon>
        <taxon>ecological metagenomes</taxon>
    </lineage>
</organism>
<dbReference type="Pfam" id="PF00109">
    <property type="entry name" value="ketoacyl-synt"/>
    <property type="match status" value="1"/>
</dbReference>
<sequence>FVSDISLLKEKYGPKRIGVVIGTSTSGISDGEKAIRFHLDQGKFPENYHYRKQEISSPSRYVSNWFNLKGPVFSVSSACTSGAKALASAARLLRLGVCDAIVAGGVDTLCNMTIEGFSSLSVTTDGVCNPFSVNRKGINIGEGAALFLLTREPSMVRLCGIGETSDAYHISSPHPEGEGAEKAMLLALEQAKTDSAKIDYLNFHGTGTKQNDKMEALAVHRVFGEEIACSSTKPLTGHTLAAAGAIEAVFCWLALQRNDNKLPPHRWDGQQDPDLPRLINIAASKSQSKPKFVMSNSFAFGGNNISLILGAE</sequence>
<dbReference type="GO" id="GO:0005829">
    <property type="term" value="C:cytosol"/>
    <property type="evidence" value="ECO:0007669"/>
    <property type="project" value="TreeGrafter"/>
</dbReference>
<evidence type="ECO:0000259" key="3">
    <source>
        <dbReference type="PROSITE" id="PS52004"/>
    </source>
</evidence>
<evidence type="ECO:0000256" key="2">
    <source>
        <dbReference type="ARBA" id="ARBA00022679"/>
    </source>
</evidence>
<dbReference type="Gene3D" id="3.40.47.10">
    <property type="match status" value="1"/>
</dbReference>
<dbReference type="Pfam" id="PF02801">
    <property type="entry name" value="Ketoacyl-synt_C"/>
    <property type="match status" value="1"/>
</dbReference>
<dbReference type="InterPro" id="IPR016039">
    <property type="entry name" value="Thiolase-like"/>
</dbReference>
<dbReference type="NCBIfam" id="NF006618">
    <property type="entry name" value="PRK09185.1"/>
    <property type="match status" value="1"/>
</dbReference>
<dbReference type="EMBL" id="UINC01060866">
    <property type="protein sequence ID" value="SVB85826.1"/>
    <property type="molecule type" value="Genomic_DNA"/>
</dbReference>
<dbReference type="PROSITE" id="PS52004">
    <property type="entry name" value="KS3_2"/>
    <property type="match status" value="1"/>
</dbReference>
<dbReference type="SUPFAM" id="SSF53901">
    <property type="entry name" value="Thiolase-like"/>
    <property type="match status" value="2"/>
</dbReference>
<evidence type="ECO:0000256" key="1">
    <source>
        <dbReference type="ARBA" id="ARBA00008467"/>
    </source>
</evidence>
<dbReference type="InterPro" id="IPR014031">
    <property type="entry name" value="Ketoacyl_synth_C"/>
</dbReference>
<gene>
    <name evidence="4" type="ORF">METZ01_LOCUS238680</name>
</gene>
<feature type="non-terminal residue" evidence="4">
    <location>
        <position position="1"/>
    </location>
</feature>
<dbReference type="GO" id="GO:0004315">
    <property type="term" value="F:3-oxoacyl-[acyl-carrier-protein] synthase activity"/>
    <property type="evidence" value="ECO:0007669"/>
    <property type="project" value="InterPro"/>
</dbReference>
<dbReference type="InterPro" id="IPR000794">
    <property type="entry name" value="Beta-ketoacyl_synthase"/>
</dbReference>
<dbReference type="PANTHER" id="PTHR11712:SF320">
    <property type="entry name" value="BETA-KETOACYL SYNTHASE"/>
    <property type="match status" value="1"/>
</dbReference>
<dbReference type="GO" id="GO:0006633">
    <property type="term" value="P:fatty acid biosynthetic process"/>
    <property type="evidence" value="ECO:0007669"/>
    <property type="project" value="InterPro"/>
</dbReference>
<name>A0A382HEX6_9ZZZZ</name>
<dbReference type="CDD" id="cd00834">
    <property type="entry name" value="KAS_I_II"/>
    <property type="match status" value="1"/>
</dbReference>
<protein>
    <recommendedName>
        <fullName evidence="3">Ketosynthase family 3 (KS3) domain-containing protein</fullName>
    </recommendedName>
</protein>
<dbReference type="InterPro" id="IPR018201">
    <property type="entry name" value="Ketoacyl_synth_AS"/>
</dbReference>
<reference evidence="4" key="1">
    <citation type="submission" date="2018-05" db="EMBL/GenBank/DDBJ databases">
        <authorList>
            <person name="Lanie J.A."/>
            <person name="Ng W.-L."/>
            <person name="Kazmierczak K.M."/>
            <person name="Andrzejewski T.M."/>
            <person name="Davidsen T.M."/>
            <person name="Wayne K.J."/>
            <person name="Tettelin H."/>
            <person name="Glass J.I."/>
            <person name="Rusch D."/>
            <person name="Podicherti R."/>
            <person name="Tsui H.-C.T."/>
            <person name="Winkler M.E."/>
        </authorList>
    </citation>
    <scope>NUCLEOTIDE SEQUENCE</scope>
</reference>
<feature type="domain" description="Ketosynthase family 3 (KS3)" evidence="3">
    <location>
        <begin position="1"/>
        <end position="311"/>
    </location>
</feature>
<dbReference type="InterPro" id="IPR014030">
    <property type="entry name" value="Ketoacyl_synth_N"/>
</dbReference>
<dbReference type="AlphaFoldDB" id="A0A382HEX6"/>
<dbReference type="InterPro" id="IPR020841">
    <property type="entry name" value="PKS_Beta-ketoAc_synthase_dom"/>
</dbReference>
<evidence type="ECO:0000313" key="4">
    <source>
        <dbReference type="EMBL" id="SVB85826.1"/>
    </source>
</evidence>
<keyword evidence="2" id="KW-0808">Transferase</keyword>
<dbReference type="PROSITE" id="PS00606">
    <property type="entry name" value="KS3_1"/>
    <property type="match status" value="1"/>
</dbReference>
<dbReference type="SMART" id="SM00825">
    <property type="entry name" value="PKS_KS"/>
    <property type="match status" value="1"/>
</dbReference>
<proteinExistence type="inferred from homology"/>
<dbReference type="PANTHER" id="PTHR11712">
    <property type="entry name" value="POLYKETIDE SYNTHASE-RELATED"/>
    <property type="match status" value="1"/>
</dbReference>